<dbReference type="PRINTS" id="PR00133">
    <property type="entry name" value="GLHYDRLASE3"/>
</dbReference>
<comment type="similarity">
    <text evidence="1">Belongs to the glycosyl hydrolase 3 family.</text>
</comment>
<dbReference type="GO" id="GO:0008422">
    <property type="term" value="F:beta-glucosidase activity"/>
    <property type="evidence" value="ECO:0007669"/>
    <property type="project" value="UniProtKB-ARBA"/>
</dbReference>
<dbReference type="Gene3D" id="2.60.40.10">
    <property type="entry name" value="Immunoglobulins"/>
    <property type="match status" value="1"/>
</dbReference>
<dbReference type="RefSeq" id="WP_113647773.1">
    <property type="nucleotide sequence ID" value="NZ_QMHN01000004.1"/>
</dbReference>
<dbReference type="Gene3D" id="3.40.50.1700">
    <property type="entry name" value="Glycoside hydrolase family 3 C-terminal domain"/>
    <property type="match status" value="1"/>
</dbReference>
<dbReference type="InterPro" id="IPR017853">
    <property type="entry name" value="GH"/>
</dbReference>
<dbReference type="OrthoDB" id="9758670at2"/>
<dbReference type="Pfam" id="PF14310">
    <property type="entry name" value="Fn3-like"/>
    <property type="match status" value="1"/>
</dbReference>
<feature type="domain" description="Fibronectin type III-like" evidence="4">
    <location>
        <begin position="711"/>
        <end position="780"/>
    </location>
</feature>
<dbReference type="InterPro" id="IPR013783">
    <property type="entry name" value="Ig-like_fold"/>
</dbReference>
<protein>
    <submittedName>
        <fullName evidence="5">Beta-glucosidase</fullName>
    </submittedName>
</protein>
<dbReference type="GO" id="GO:0009044">
    <property type="term" value="F:xylan 1,4-beta-xylosidase activity"/>
    <property type="evidence" value="ECO:0007669"/>
    <property type="project" value="InterPro"/>
</dbReference>
<keyword evidence="3" id="KW-0378">Hydrolase</keyword>
<dbReference type="InterPro" id="IPR036881">
    <property type="entry name" value="Glyco_hydro_3_C_sf"/>
</dbReference>
<dbReference type="InterPro" id="IPR036962">
    <property type="entry name" value="Glyco_hydro_3_N_sf"/>
</dbReference>
<dbReference type="InterPro" id="IPR002772">
    <property type="entry name" value="Glyco_hydro_3_C"/>
</dbReference>
<dbReference type="InterPro" id="IPR044993">
    <property type="entry name" value="BXL"/>
</dbReference>
<accession>A0A443YQT8</accession>
<dbReference type="Pfam" id="PF01915">
    <property type="entry name" value="Glyco_hydro_3_C"/>
    <property type="match status" value="1"/>
</dbReference>
<sequence length="792" mass="88455">MRFQSIVVLVLLVFVLTSFTKPSSIYRKGWIDLNKNNKKDIYEDPSQPIDARVNDLLSQMNLNEKTCQMATLYGWKRILKDSLPTPDWKHKIWKDGIANIDEHLNGFVGWTKRDESKFAADMKYHVWAMNETQRFFIEQTRLGIPVDFTNEGIRGIEAYEATGFPTQLNMGMTWNKSLVYEMGKITGLEARALGYTNVYAPILDVARDQRWGRLEEVYGEDPFLVGTLGVQMTKGLQNNNTVAATAKHFAVYSANKGAREGLARTDPQVAPREVEDVLLYPFKKVIKEADLQGVMSSYNDYDGIPITGSKYWLTDRLRTDFGFTGYVVSDSDALEYLYSKHRVAGNLKEAVYQAFMAGLNVRTTFDKPDSIIIYLRELVNEGRMPVDTLNNRVKSVLKVKFKMGLFDQPYVKDANATRKLVNSEAHQAVALQASRESIVLLKNQNGILPLQKNKKVAVIGPNATDADYAHTHYGPLKSVSVNVLQGIVQKLGDANVKYRKGCHLVDQKWPESELLPEEPNEEERKSIDSAVNIAKQSDQVILVLGGNTQTAGENKSRISLDLTGHQLLLAKEVVKTGKPVVVVFIGSQPISFNWINKNVKGIIYAGYPGVKGGIAIADVLFGDYNPGGKITLTFPRSVGQIPMNFPTKPNAQSDAGEHAKAKGLLYPFGHGLSYTNFTYSDLKIITPEINTDGTVQLSMTVKNIGALKGDEVVQLYIRDNVSSVTTYEKILRGFERITLQPNESKVLNFTVPAHELALWNREMKQVVEPGVFTVMLGSSSENIKLKGSFVVK</sequence>
<evidence type="ECO:0000256" key="1">
    <source>
        <dbReference type="ARBA" id="ARBA00005336"/>
    </source>
</evidence>
<dbReference type="PANTHER" id="PTHR42721">
    <property type="entry name" value="SUGAR HYDROLASE-RELATED"/>
    <property type="match status" value="1"/>
</dbReference>
<reference evidence="5 6" key="1">
    <citation type="submission" date="2018-06" db="EMBL/GenBank/DDBJ databases">
        <title>Pedobacter endophyticus sp. nov., an endophytic bacterium isolated from a leaf of Triticum aestivum.</title>
        <authorList>
            <person name="Zhang L."/>
        </authorList>
    </citation>
    <scope>NUCLEOTIDE SEQUENCE [LARGE SCALE GENOMIC DNA]</scope>
    <source>
        <strain evidence="5 6">CM134L-2</strain>
    </source>
</reference>
<organism evidence="5 6">
    <name type="scientific">Pedobacter chitinilyticus</name>
    <dbReference type="NCBI Taxonomy" id="2233776"/>
    <lineage>
        <taxon>Bacteria</taxon>
        <taxon>Pseudomonadati</taxon>
        <taxon>Bacteroidota</taxon>
        <taxon>Sphingobacteriia</taxon>
        <taxon>Sphingobacteriales</taxon>
        <taxon>Sphingobacteriaceae</taxon>
        <taxon>Pedobacter</taxon>
    </lineage>
</organism>
<proteinExistence type="inferred from homology"/>
<gene>
    <name evidence="5" type="ORF">DPV69_12720</name>
</gene>
<dbReference type="GO" id="GO:0045493">
    <property type="term" value="P:xylan catabolic process"/>
    <property type="evidence" value="ECO:0007669"/>
    <property type="project" value="InterPro"/>
</dbReference>
<dbReference type="SMART" id="SM01217">
    <property type="entry name" value="Fn3_like"/>
    <property type="match status" value="1"/>
</dbReference>
<evidence type="ECO:0000256" key="3">
    <source>
        <dbReference type="ARBA" id="ARBA00022801"/>
    </source>
</evidence>
<evidence type="ECO:0000313" key="6">
    <source>
        <dbReference type="Proteomes" id="UP000284120"/>
    </source>
</evidence>
<dbReference type="AlphaFoldDB" id="A0A443YQT8"/>
<evidence type="ECO:0000259" key="4">
    <source>
        <dbReference type="SMART" id="SM01217"/>
    </source>
</evidence>
<keyword evidence="2" id="KW-0732">Signal</keyword>
<evidence type="ECO:0000313" key="5">
    <source>
        <dbReference type="EMBL" id="RWU06152.1"/>
    </source>
</evidence>
<dbReference type="InterPro" id="IPR026891">
    <property type="entry name" value="Fn3-like"/>
</dbReference>
<evidence type="ECO:0000256" key="2">
    <source>
        <dbReference type="ARBA" id="ARBA00022729"/>
    </source>
</evidence>
<dbReference type="FunFam" id="2.60.40.10:FF:000495">
    <property type="entry name" value="Periplasmic beta-glucosidase"/>
    <property type="match status" value="1"/>
</dbReference>
<comment type="caution">
    <text evidence="5">The sequence shown here is derived from an EMBL/GenBank/DDBJ whole genome shotgun (WGS) entry which is preliminary data.</text>
</comment>
<dbReference type="Pfam" id="PF00933">
    <property type="entry name" value="Glyco_hydro_3"/>
    <property type="match status" value="1"/>
</dbReference>
<keyword evidence="6" id="KW-1185">Reference proteome</keyword>
<dbReference type="Gene3D" id="3.20.20.300">
    <property type="entry name" value="Glycoside hydrolase, family 3, N-terminal domain"/>
    <property type="match status" value="1"/>
</dbReference>
<dbReference type="SUPFAM" id="SSF52279">
    <property type="entry name" value="Beta-D-glucan exohydrolase, C-terminal domain"/>
    <property type="match status" value="1"/>
</dbReference>
<dbReference type="Proteomes" id="UP000284120">
    <property type="component" value="Unassembled WGS sequence"/>
</dbReference>
<dbReference type="PANTHER" id="PTHR42721:SF3">
    <property type="entry name" value="BETA-D-XYLOSIDASE 5-RELATED"/>
    <property type="match status" value="1"/>
</dbReference>
<name>A0A443YQT8_9SPHI</name>
<dbReference type="InterPro" id="IPR001764">
    <property type="entry name" value="Glyco_hydro_3_N"/>
</dbReference>
<dbReference type="GO" id="GO:0031222">
    <property type="term" value="P:arabinan catabolic process"/>
    <property type="evidence" value="ECO:0007669"/>
    <property type="project" value="TreeGrafter"/>
</dbReference>
<dbReference type="EMBL" id="SAYW01000004">
    <property type="protein sequence ID" value="RWU06152.1"/>
    <property type="molecule type" value="Genomic_DNA"/>
</dbReference>
<dbReference type="GO" id="GO:0046556">
    <property type="term" value="F:alpha-L-arabinofuranosidase activity"/>
    <property type="evidence" value="ECO:0007669"/>
    <property type="project" value="TreeGrafter"/>
</dbReference>
<dbReference type="SUPFAM" id="SSF51445">
    <property type="entry name" value="(Trans)glycosidases"/>
    <property type="match status" value="1"/>
</dbReference>